<evidence type="ECO:0000256" key="4">
    <source>
        <dbReference type="ARBA" id="ARBA00022490"/>
    </source>
</evidence>
<evidence type="ECO:0000313" key="9">
    <source>
        <dbReference type="EMBL" id="GAA5530917.1"/>
    </source>
</evidence>
<comment type="similarity">
    <text evidence="2 5">Belongs to the RecX family.</text>
</comment>
<keyword evidence="4 5" id="KW-0963">Cytoplasm</keyword>
<reference evidence="9 10" key="1">
    <citation type="submission" date="2024-02" db="EMBL/GenBank/DDBJ databases">
        <title>Herpetosiphon gulosus NBRC 112829.</title>
        <authorList>
            <person name="Ichikawa N."/>
            <person name="Katano-Makiyama Y."/>
            <person name="Hidaka K."/>
        </authorList>
    </citation>
    <scope>NUCLEOTIDE SEQUENCE [LARGE SCALE GENOMIC DNA]</scope>
    <source>
        <strain evidence="9 10">NBRC 112829</strain>
    </source>
</reference>
<dbReference type="InterPro" id="IPR053925">
    <property type="entry name" value="RecX_HTH_3rd"/>
</dbReference>
<name>A0ABP9X6A3_9CHLR</name>
<dbReference type="PANTHER" id="PTHR33602:SF1">
    <property type="entry name" value="REGULATORY PROTEIN RECX FAMILY PROTEIN"/>
    <property type="match status" value="1"/>
</dbReference>
<feature type="domain" description="RecX second three-helical" evidence="6">
    <location>
        <begin position="110"/>
        <end position="151"/>
    </location>
</feature>
<comment type="function">
    <text evidence="5">Modulates RecA activity.</text>
</comment>
<proteinExistence type="inferred from homology"/>
<dbReference type="Pfam" id="PF02631">
    <property type="entry name" value="RecX_HTH2"/>
    <property type="match status" value="1"/>
</dbReference>
<sequence>MPTGTITMLEIQQRDHERVNLYIDSVFALGISLRTLEQQGLYKGKVLSEADWQAIAKAEEIDKAYNAALVFLAARPRSSQEIRTRLRQREFPNEHIDLAIEKLAQLGLVNDEAFARFWVENRQQHRPKGARVIQAELSQKGVKRELISEVLNELTDQNEEQARAFTVARTALRRYANEPTKMAFSRKMAGLLQRRGFGFDTIKPVLDQLWQELQSNSESDETETDDID</sequence>
<dbReference type="Pfam" id="PF21982">
    <property type="entry name" value="RecX_HTH1"/>
    <property type="match status" value="1"/>
</dbReference>
<evidence type="ECO:0000256" key="1">
    <source>
        <dbReference type="ARBA" id="ARBA00004496"/>
    </source>
</evidence>
<gene>
    <name evidence="5 9" type="primary">recX</name>
    <name evidence="9" type="ORF">Hgul01_04741</name>
</gene>
<dbReference type="Gene3D" id="1.10.10.10">
    <property type="entry name" value="Winged helix-like DNA-binding domain superfamily/Winged helix DNA-binding domain"/>
    <property type="match status" value="3"/>
</dbReference>
<comment type="subcellular location">
    <subcellularLocation>
        <location evidence="1 5">Cytoplasm</location>
    </subcellularLocation>
</comment>
<dbReference type="InterPro" id="IPR053924">
    <property type="entry name" value="RecX_HTH_2nd"/>
</dbReference>
<dbReference type="HAMAP" id="MF_01114">
    <property type="entry name" value="RecX"/>
    <property type="match status" value="1"/>
</dbReference>
<dbReference type="PANTHER" id="PTHR33602">
    <property type="entry name" value="REGULATORY PROTEIN RECX FAMILY PROTEIN"/>
    <property type="match status" value="1"/>
</dbReference>
<dbReference type="EMBL" id="BAABRU010000027">
    <property type="protein sequence ID" value="GAA5530917.1"/>
    <property type="molecule type" value="Genomic_DNA"/>
</dbReference>
<evidence type="ECO:0000259" key="6">
    <source>
        <dbReference type="Pfam" id="PF02631"/>
    </source>
</evidence>
<feature type="domain" description="RecX first three-helical" evidence="8">
    <location>
        <begin position="64"/>
        <end position="103"/>
    </location>
</feature>
<dbReference type="InterPro" id="IPR003783">
    <property type="entry name" value="Regulatory_RecX"/>
</dbReference>
<evidence type="ECO:0000256" key="3">
    <source>
        <dbReference type="ARBA" id="ARBA00018111"/>
    </source>
</evidence>
<protein>
    <recommendedName>
        <fullName evidence="3 5">Regulatory protein RecX</fullName>
    </recommendedName>
</protein>
<dbReference type="Pfam" id="PF21981">
    <property type="entry name" value="RecX_HTH3"/>
    <property type="match status" value="1"/>
</dbReference>
<dbReference type="InterPro" id="IPR036388">
    <property type="entry name" value="WH-like_DNA-bd_sf"/>
</dbReference>
<accession>A0ABP9X6A3</accession>
<dbReference type="RefSeq" id="WP_345724514.1">
    <property type="nucleotide sequence ID" value="NZ_BAABRU010000027.1"/>
</dbReference>
<evidence type="ECO:0000259" key="7">
    <source>
        <dbReference type="Pfam" id="PF21981"/>
    </source>
</evidence>
<feature type="domain" description="RecX third three-helical" evidence="7">
    <location>
        <begin position="159"/>
        <end position="206"/>
    </location>
</feature>
<dbReference type="Proteomes" id="UP001428290">
    <property type="component" value="Unassembled WGS sequence"/>
</dbReference>
<keyword evidence="10" id="KW-1185">Reference proteome</keyword>
<evidence type="ECO:0000256" key="2">
    <source>
        <dbReference type="ARBA" id="ARBA00009695"/>
    </source>
</evidence>
<evidence type="ECO:0000259" key="8">
    <source>
        <dbReference type="Pfam" id="PF21982"/>
    </source>
</evidence>
<comment type="caution">
    <text evidence="9">The sequence shown here is derived from an EMBL/GenBank/DDBJ whole genome shotgun (WGS) entry which is preliminary data.</text>
</comment>
<evidence type="ECO:0000313" key="10">
    <source>
        <dbReference type="Proteomes" id="UP001428290"/>
    </source>
</evidence>
<dbReference type="InterPro" id="IPR053926">
    <property type="entry name" value="RecX_HTH_1st"/>
</dbReference>
<evidence type="ECO:0000256" key="5">
    <source>
        <dbReference type="HAMAP-Rule" id="MF_01114"/>
    </source>
</evidence>
<organism evidence="9 10">
    <name type="scientific">Herpetosiphon gulosus</name>
    <dbReference type="NCBI Taxonomy" id="1973496"/>
    <lineage>
        <taxon>Bacteria</taxon>
        <taxon>Bacillati</taxon>
        <taxon>Chloroflexota</taxon>
        <taxon>Chloroflexia</taxon>
        <taxon>Herpetosiphonales</taxon>
        <taxon>Herpetosiphonaceae</taxon>
        <taxon>Herpetosiphon</taxon>
    </lineage>
</organism>